<sequence length="487" mass="52533">MTVLITGAGPTGLTLAIDLARRGCDVRIVDKAAKCFAGSRGDSLQPRTLEVFEDLGVLETVLGRGRSLPVTHVYLDGEFTMERRIAEPLRPTPDVPYPNGWVLGQSQTEAVLRDRLAEFGVRVEQATELVGFEQDADRITARLSTGESVRAAYLVGADGGRSIVRKTLGIAFEGRTDDSLRVLLGDVAADGLDHEYGYWFARASAPMSGVHLSPLPDTDGLFQFVAPLTGQESEASLDTLQSKLDALHAGVRLNRLTWSTVWRPNVRLAERFRVGRVFLAGDAAHVHPPTGGQGLNTGVQDAYNLGWKLADGSPDLLDTYETERRTVAARVLGISEELMRRHRDGAEDAHERGENTRQLDVSYRTEEGRLVPGDRAPDAPVADADGKPVRLFDLYRGPHATRLVFGAPAPDEPHTYAVLRPGQTAPGPYVVDAEGHAFAAYDASDGTVVLIRPDGYLGRAPAVPSARALAEAPSGRNTARRPAGDLA</sequence>
<dbReference type="EMBL" id="JAGSMN010000813">
    <property type="protein sequence ID" value="MBR7677038.1"/>
    <property type="molecule type" value="Genomic_DNA"/>
</dbReference>
<dbReference type="GO" id="GO:0071949">
    <property type="term" value="F:FAD binding"/>
    <property type="evidence" value="ECO:0007669"/>
    <property type="project" value="InterPro"/>
</dbReference>
<organism evidence="7 8">
    <name type="scientific">Streptomyces daliensis</name>
    <dbReference type="NCBI Taxonomy" id="299421"/>
    <lineage>
        <taxon>Bacteria</taxon>
        <taxon>Bacillati</taxon>
        <taxon>Actinomycetota</taxon>
        <taxon>Actinomycetes</taxon>
        <taxon>Kitasatosporales</taxon>
        <taxon>Streptomycetaceae</taxon>
        <taxon>Streptomyces</taxon>
    </lineage>
</organism>
<dbReference type="InterPro" id="IPR036188">
    <property type="entry name" value="FAD/NAD-bd_sf"/>
</dbReference>
<evidence type="ECO:0000256" key="4">
    <source>
        <dbReference type="ARBA" id="ARBA00022827"/>
    </source>
</evidence>
<dbReference type="SUPFAM" id="SSF52833">
    <property type="entry name" value="Thioredoxin-like"/>
    <property type="match status" value="1"/>
</dbReference>
<dbReference type="InterPro" id="IPR036249">
    <property type="entry name" value="Thioredoxin-like_sf"/>
</dbReference>
<dbReference type="PANTHER" id="PTHR43004:SF19">
    <property type="entry name" value="BINDING MONOOXYGENASE, PUTATIVE (JCVI)-RELATED"/>
    <property type="match status" value="1"/>
</dbReference>
<dbReference type="Pfam" id="PF01494">
    <property type="entry name" value="FAD_binding_3"/>
    <property type="match status" value="1"/>
</dbReference>
<dbReference type="SUPFAM" id="SSF51905">
    <property type="entry name" value="FAD/NAD(P)-binding domain"/>
    <property type="match status" value="1"/>
</dbReference>
<keyword evidence="3" id="KW-0285">Flavoprotein</keyword>
<comment type="similarity">
    <text evidence="2">Belongs to the PheA/TfdB FAD monooxygenase family.</text>
</comment>
<feature type="region of interest" description="Disordered" evidence="5">
    <location>
        <begin position="343"/>
        <end position="383"/>
    </location>
</feature>
<evidence type="ECO:0000313" key="8">
    <source>
        <dbReference type="Proteomes" id="UP000675554"/>
    </source>
</evidence>
<dbReference type="PRINTS" id="PR00420">
    <property type="entry name" value="RNGMNOXGNASE"/>
</dbReference>
<feature type="compositionally biased region" description="Basic and acidic residues" evidence="5">
    <location>
        <begin position="344"/>
        <end position="369"/>
    </location>
</feature>
<feature type="domain" description="FAD-binding" evidence="6">
    <location>
        <begin position="2"/>
        <end position="332"/>
    </location>
</feature>
<comment type="caution">
    <text evidence="7">The sequence shown here is derived from an EMBL/GenBank/DDBJ whole genome shotgun (WGS) entry which is preliminary data.</text>
</comment>
<dbReference type="InterPro" id="IPR002938">
    <property type="entry name" value="FAD-bd"/>
</dbReference>
<protein>
    <submittedName>
        <fullName evidence="7">FAD-dependent monooxygenase</fullName>
    </submittedName>
</protein>
<dbReference type="PANTHER" id="PTHR43004">
    <property type="entry name" value="TRK SYSTEM POTASSIUM UPTAKE PROTEIN"/>
    <property type="match status" value="1"/>
</dbReference>
<keyword evidence="4" id="KW-0274">FAD</keyword>
<evidence type="ECO:0000313" key="7">
    <source>
        <dbReference type="EMBL" id="MBR7677038.1"/>
    </source>
</evidence>
<gene>
    <name evidence="7" type="ORF">KDA82_29380</name>
</gene>
<feature type="region of interest" description="Disordered" evidence="5">
    <location>
        <begin position="468"/>
        <end position="487"/>
    </location>
</feature>
<evidence type="ECO:0000256" key="2">
    <source>
        <dbReference type="ARBA" id="ARBA00007801"/>
    </source>
</evidence>
<dbReference type="AlphaFoldDB" id="A0A8T4IZN1"/>
<evidence type="ECO:0000259" key="6">
    <source>
        <dbReference type="Pfam" id="PF01494"/>
    </source>
</evidence>
<evidence type="ECO:0000256" key="3">
    <source>
        <dbReference type="ARBA" id="ARBA00022630"/>
    </source>
</evidence>
<comment type="cofactor">
    <cofactor evidence="1">
        <name>FAD</name>
        <dbReference type="ChEBI" id="CHEBI:57692"/>
    </cofactor>
</comment>
<dbReference type="Gene3D" id="3.30.70.2450">
    <property type="match status" value="1"/>
</dbReference>
<accession>A0A8T4IZN1</accession>
<proteinExistence type="inferred from homology"/>
<evidence type="ECO:0000256" key="1">
    <source>
        <dbReference type="ARBA" id="ARBA00001974"/>
    </source>
</evidence>
<dbReference type="NCBIfam" id="NF004832">
    <property type="entry name" value="PRK06184.1"/>
    <property type="match status" value="1"/>
</dbReference>
<keyword evidence="7" id="KW-0560">Oxidoreductase</keyword>
<dbReference type="InterPro" id="IPR050641">
    <property type="entry name" value="RIFMO-like"/>
</dbReference>
<evidence type="ECO:0000256" key="5">
    <source>
        <dbReference type="SAM" id="MobiDB-lite"/>
    </source>
</evidence>
<dbReference type="GO" id="GO:0016709">
    <property type="term" value="F:oxidoreductase activity, acting on paired donors, with incorporation or reduction of molecular oxygen, NAD(P)H as one donor, and incorporation of one atom of oxygen"/>
    <property type="evidence" value="ECO:0007669"/>
    <property type="project" value="UniProtKB-ARBA"/>
</dbReference>
<name>A0A8T4IZN1_9ACTN</name>
<feature type="compositionally biased region" description="Low complexity" evidence="5">
    <location>
        <begin position="371"/>
        <end position="383"/>
    </location>
</feature>
<keyword evidence="7" id="KW-0503">Monooxygenase</keyword>
<dbReference type="Proteomes" id="UP000675554">
    <property type="component" value="Unassembled WGS sequence"/>
</dbReference>
<reference evidence="7" key="1">
    <citation type="submission" date="2021-04" db="EMBL/GenBank/DDBJ databases">
        <title>Sequencing of actinobacteria type strains.</title>
        <authorList>
            <person name="Nguyen G.-S."/>
            <person name="Wentzel A."/>
        </authorList>
    </citation>
    <scope>NUCLEOTIDE SEQUENCE</scope>
    <source>
        <strain evidence="7">DSM 42095</strain>
    </source>
</reference>
<keyword evidence="8" id="KW-1185">Reference proteome</keyword>
<dbReference type="Gene3D" id="3.50.50.60">
    <property type="entry name" value="FAD/NAD(P)-binding domain"/>
    <property type="match status" value="1"/>
</dbReference>
<dbReference type="Gene3D" id="3.40.30.120">
    <property type="match status" value="1"/>
</dbReference>